<dbReference type="Gene3D" id="1.20.1250.20">
    <property type="entry name" value="MFS general substrate transporter like domains"/>
    <property type="match status" value="1"/>
</dbReference>
<protein>
    <recommendedName>
        <fullName evidence="8">Major facilitator superfamily transporter</fullName>
    </recommendedName>
</protein>
<sequence>MRRSLFAWLYVSRPSSSREFTNSRMSTAQSRLTLFVLSLSEPRALTSASSETIMKVDSVPAPDGVGATGEKAPSLEVVGSTADAHPELVDMDAYRRDVPLWKRIWQHSLTQMMLLSIQAFCGPAMDDAIAGLGGGGLATPQTSNTATAINYTMLAIVCAFGGPLVNKLGVKWSLVIGAATFPIRGASYYTNSKYGNQWFLILASFLNGAGTGFWYVAEAGSILSLAPSGVRGRYLALWIVSRNLGQLVGGGINLAKNHVKGVEGGVTPDTYIAFVIIECLALPFAFLISPLERVVRSDGTRIVVSESLGTKQELKQIRITATSKLILLSCVWAFWSFFYSGTWSTYLATYFSVRARALSSLISPFFCIVGCFGLGFILDIKGLSQRRRAQIGLYTVVLLNMGVYIWSIVMQVRFDKHNPGAIDWEEPLYPSAFLPYFFVQTTGPLSQSYMYWLISSFATDAQSNVRNGAAFRCVEAVGQAVSYGLNTNANLSTLVGFCVTFGLMAAALGPMIVLTNDVPDRIPADVLAEEQQAAIEGKKVDPHTLPSV</sequence>
<evidence type="ECO:0000256" key="3">
    <source>
        <dbReference type="ARBA" id="ARBA00022989"/>
    </source>
</evidence>
<evidence type="ECO:0008006" key="8">
    <source>
        <dbReference type="Google" id="ProtNLM"/>
    </source>
</evidence>
<evidence type="ECO:0000313" key="7">
    <source>
        <dbReference type="Proteomes" id="UP001600888"/>
    </source>
</evidence>
<keyword evidence="7" id="KW-1185">Reference proteome</keyword>
<evidence type="ECO:0000256" key="1">
    <source>
        <dbReference type="ARBA" id="ARBA00004141"/>
    </source>
</evidence>
<dbReference type="Proteomes" id="UP001600888">
    <property type="component" value="Unassembled WGS sequence"/>
</dbReference>
<keyword evidence="2 5" id="KW-0812">Transmembrane</keyword>
<evidence type="ECO:0000256" key="2">
    <source>
        <dbReference type="ARBA" id="ARBA00022692"/>
    </source>
</evidence>
<name>A0ABR4ETE9_9PEZI</name>
<reference evidence="6 7" key="1">
    <citation type="submission" date="2024-03" db="EMBL/GenBank/DDBJ databases">
        <title>A high-quality draft genome sequence of Diaporthe vaccinii, a causative agent of upright dieback and viscid rot disease in cranberry plants.</title>
        <authorList>
            <person name="Sarrasin M."/>
            <person name="Lang B.F."/>
            <person name="Burger G."/>
        </authorList>
    </citation>
    <scope>NUCLEOTIDE SEQUENCE [LARGE SCALE GENOMIC DNA]</scope>
    <source>
        <strain evidence="6 7">IS7</strain>
    </source>
</reference>
<feature type="transmembrane region" description="Helical" evidence="5">
    <location>
        <begin position="271"/>
        <end position="291"/>
    </location>
</feature>
<organism evidence="6 7">
    <name type="scientific">Diaporthe vaccinii</name>
    <dbReference type="NCBI Taxonomy" id="105482"/>
    <lineage>
        <taxon>Eukaryota</taxon>
        <taxon>Fungi</taxon>
        <taxon>Dikarya</taxon>
        <taxon>Ascomycota</taxon>
        <taxon>Pezizomycotina</taxon>
        <taxon>Sordariomycetes</taxon>
        <taxon>Sordariomycetidae</taxon>
        <taxon>Diaporthales</taxon>
        <taxon>Diaporthaceae</taxon>
        <taxon>Diaporthe</taxon>
        <taxon>Diaporthe eres species complex</taxon>
    </lineage>
</organism>
<comment type="caution">
    <text evidence="6">The sequence shown here is derived from an EMBL/GenBank/DDBJ whole genome shotgun (WGS) entry which is preliminary data.</text>
</comment>
<accession>A0ABR4ETE9</accession>
<evidence type="ECO:0000256" key="5">
    <source>
        <dbReference type="SAM" id="Phobius"/>
    </source>
</evidence>
<feature type="transmembrane region" description="Helical" evidence="5">
    <location>
        <begin position="325"/>
        <end position="346"/>
    </location>
</feature>
<feature type="transmembrane region" description="Helical" evidence="5">
    <location>
        <begin position="391"/>
        <end position="409"/>
    </location>
</feature>
<comment type="subcellular location">
    <subcellularLocation>
        <location evidence="1">Membrane</location>
        <topology evidence="1">Multi-pass membrane protein</topology>
    </subcellularLocation>
</comment>
<dbReference type="InterPro" id="IPR011701">
    <property type="entry name" value="MFS"/>
</dbReference>
<proteinExistence type="predicted"/>
<dbReference type="Pfam" id="PF07690">
    <property type="entry name" value="MFS_1"/>
    <property type="match status" value="1"/>
</dbReference>
<evidence type="ECO:0000256" key="4">
    <source>
        <dbReference type="ARBA" id="ARBA00023136"/>
    </source>
</evidence>
<dbReference type="EMBL" id="JBAWTH010000029">
    <property type="protein sequence ID" value="KAL2285708.1"/>
    <property type="molecule type" value="Genomic_DNA"/>
</dbReference>
<feature type="transmembrane region" description="Helical" evidence="5">
    <location>
        <begin position="358"/>
        <end position="379"/>
    </location>
</feature>
<dbReference type="SUPFAM" id="SSF103473">
    <property type="entry name" value="MFS general substrate transporter"/>
    <property type="match status" value="1"/>
</dbReference>
<dbReference type="PANTHER" id="PTHR23294">
    <property type="entry name" value="ET TRANSLATION PRODUCT-RELATED"/>
    <property type="match status" value="1"/>
</dbReference>
<dbReference type="PANTHER" id="PTHR23294:SF4">
    <property type="entry name" value="EXPRESSED PROTEIN"/>
    <property type="match status" value="1"/>
</dbReference>
<dbReference type="InterPro" id="IPR036259">
    <property type="entry name" value="MFS_trans_sf"/>
</dbReference>
<gene>
    <name evidence="6" type="ORF">FJTKL_07715</name>
</gene>
<feature type="transmembrane region" description="Helical" evidence="5">
    <location>
        <begin position="198"/>
        <end position="217"/>
    </location>
</feature>
<keyword evidence="3 5" id="KW-1133">Transmembrane helix</keyword>
<dbReference type="InterPro" id="IPR051617">
    <property type="entry name" value="UNC-93-like_regulator"/>
</dbReference>
<feature type="transmembrane region" description="Helical" evidence="5">
    <location>
        <begin position="494"/>
        <end position="514"/>
    </location>
</feature>
<evidence type="ECO:0000313" key="6">
    <source>
        <dbReference type="EMBL" id="KAL2285708.1"/>
    </source>
</evidence>
<keyword evidence="4 5" id="KW-0472">Membrane</keyword>